<evidence type="ECO:0000256" key="4">
    <source>
        <dbReference type="ARBA" id="ARBA00022741"/>
    </source>
</evidence>
<name>F3ZUN9_9BACE</name>
<dbReference type="eggNOG" id="COG0132">
    <property type="taxonomic scope" value="Bacteria"/>
</dbReference>
<comment type="subunit">
    <text evidence="9">Homodimer.</text>
</comment>
<dbReference type="Proteomes" id="UP000018439">
    <property type="component" value="Chromosome"/>
</dbReference>
<evidence type="ECO:0000256" key="2">
    <source>
        <dbReference type="ARBA" id="ARBA00022598"/>
    </source>
</evidence>
<keyword evidence="7 9" id="KW-0460">Magnesium</keyword>
<evidence type="ECO:0000256" key="1">
    <source>
        <dbReference type="ARBA" id="ARBA00022490"/>
    </source>
</evidence>
<dbReference type="GO" id="GO:0042803">
    <property type="term" value="F:protein homodimerization activity"/>
    <property type="evidence" value="ECO:0007669"/>
    <property type="project" value="UniProtKB-ARBA"/>
</dbReference>
<dbReference type="STRING" id="679937.Bcop_0997"/>
<evidence type="ECO:0000256" key="3">
    <source>
        <dbReference type="ARBA" id="ARBA00022723"/>
    </source>
</evidence>
<dbReference type="Gene3D" id="3.40.50.300">
    <property type="entry name" value="P-loop containing nucleotide triphosphate hydrolases"/>
    <property type="match status" value="1"/>
</dbReference>
<comment type="function">
    <text evidence="9">Catalyzes a mechanistically unusual reaction, the ATP-dependent insertion of CO2 between the N7 and N8 nitrogen atoms of 7,8-diaminopelargonic acid (DAPA, also called 7,8-diammoniononanoate) to form a ureido ring.</text>
</comment>
<dbReference type="Pfam" id="PF13500">
    <property type="entry name" value="AAA_26"/>
    <property type="match status" value="1"/>
</dbReference>
<dbReference type="InterPro" id="IPR004472">
    <property type="entry name" value="DTB_synth_BioD"/>
</dbReference>
<dbReference type="UniPathway" id="UPA00078">
    <property type="reaction ID" value="UER00161"/>
</dbReference>
<feature type="binding site" evidence="9">
    <location>
        <begin position="115"/>
        <end position="118"/>
    </location>
    <ligand>
        <name>ATP</name>
        <dbReference type="ChEBI" id="CHEBI:30616"/>
    </ligand>
</feature>
<dbReference type="HAMAP" id="MF_00336">
    <property type="entry name" value="BioD"/>
    <property type="match status" value="1"/>
</dbReference>
<sequence>MKKVYFVTGIDTNVGKSIATGYLANQMMQEGKKVITQKLIQTGNVKVSEDIEMHRKLMGLPLLDVDKNRHTCPYIFTYPCSPHLAARIDRKEISIAKINECTNSLLSKYDVVLLEGAGGIMVPIQDDYLTIDFIKDEKLPIILVTSPKLGSLNHTLLTIESCLNRGIVIDTIVYNDFPKGDEVISPDTYAFIQKYMDKHKMDTKLIKIPNIEIPS</sequence>
<evidence type="ECO:0000256" key="6">
    <source>
        <dbReference type="ARBA" id="ARBA00022840"/>
    </source>
</evidence>
<protein>
    <recommendedName>
        <fullName evidence="9">ATP-dependent dethiobiotin synthetase BioD</fullName>
        <ecNumber evidence="9">6.3.3.3</ecNumber>
    </recommendedName>
    <alternativeName>
        <fullName evidence="9">DTB synthetase</fullName>
        <shortName evidence="9">DTBS</shortName>
    </alternativeName>
    <alternativeName>
        <fullName evidence="9">Dethiobiotin synthase</fullName>
    </alternativeName>
</protein>
<evidence type="ECO:0000256" key="5">
    <source>
        <dbReference type="ARBA" id="ARBA00022756"/>
    </source>
</evidence>
<dbReference type="CDD" id="cd03109">
    <property type="entry name" value="DTBS"/>
    <property type="match status" value="1"/>
</dbReference>
<feature type="binding site" evidence="9">
    <location>
        <position position="17"/>
    </location>
    <ligand>
        <name>Mg(2+)</name>
        <dbReference type="ChEBI" id="CHEBI:18420"/>
    </ligand>
</feature>
<evidence type="ECO:0000313" key="10">
    <source>
        <dbReference type="EMBL" id="EGJ71204.1"/>
    </source>
</evidence>
<feature type="active site" evidence="9">
    <location>
        <position position="38"/>
    </location>
</feature>
<keyword evidence="2 9" id="KW-0436">Ligase</keyword>
<dbReference type="NCBIfam" id="TIGR00347">
    <property type="entry name" value="bioD"/>
    <property type="match status" value="1"/>
</dbReference>
<dbReference type="PANTHER" id="PTHR43210">
    <property type="entry name" value="DETHIOBIOTIN SYNTHETASE"/>
    <property type="match status" value="1"/>
</dbReference>
<keyword evidence="3 9" id="KW-0479">Metal-binding</keyword>
<comment type="catalytic activity">
    <reaction evidence="9">
        <text>(7R,8S)-7,8-diammoniononanoate + CO2 + ATP = (4R,5S)-dethiobiotin + ADP + phosphate + 3 H(+)</text>
        <dbReference type="Rhea" id="RHEA:15805"/>
        <dbReference type="ChEBI" id="CHEBI:15378"/>
        <dbReference type="ChEBI" id="CHEBI:16526"/>
        <dbReference type="ChEBI" id="CHEBI:30616"/>
        <dbReference type="ChEBI" id="CHEBI:43474"/>
        <dbReference type="ChEBI" id="CHEBI:149469"/>
        <dbReference type="ChEBI" id="CHEBI:149473"/>
        <dbReference type="ChEBI" id="CHEBI:456216"/>
        <dbReference type="EC" id="6.3.3.3"/>
    </reaction>
</comment>
<dbReference type="EC" id="6.3.3.3" evidence="9"/>
<dbReference type="OrthoDB" id="9802097at2"/>
<feature type="binding site" evidence="9">
    <location>
        <begin position="175"/>
        <end position="176"/>
    </location>
    <ligand>
        <name>ATP</name>
        <dbReference type="ChEBI" id="CHEBI:30616"/>
    </ligand>
</feature>
<evidence type="ECO:0000256" key="7">
    <source>
        <dbReference type="ARBA" id="ARBA00022842"/>
    </source>
</evidence>
<dbReference type="AlphaFoldDB" id="F3ZUN9"/>
<feature type="binding site" evidence="9">
    <location>
        <position position="50"/>
    </location>
    <ligand>
        <name>Mg(2+)</name>
        <dbReference type="ChEBI" id="CHEBI:18420"/>
    </ligand>
</feature>
<comment type="cofactor">
    <cofactor evidence="9">
        <name>Mg(2+)</name>
        <dbReference type="ChEBI" id="CHEBI:18420"/>
    </cofactor>
</comment>
<evidence type="ECO:0000256" key="8">
    <source>
        <dbReference type="ARBA" id="ARBA00047386"/>
    </source>
</evidence>
<comment type="catalytic activity">
    <reaction evidence="8">
        <text>(7R,8S)-8-amino-7-(carboxyamino)nonanoate + ATP = (4R,5S)-dethiobiotin + ADP + phosphate + H(+)</text>
        <dbReference type="Rhea" id="RHEA:63684"/>
        <dbReference type="ChEBI" id="CHEBI:15378"/>
        <dbReference type="ChEBI" id="CHEBI:30616"/>
        <dbReference type="ChEBI" id="CHEBI:43474"/>
        <dbReference type="ChEBI" id="CHEBI:149470"/>
        <dbReference type="ChEBI" id="CHEBI:149473"/>
        <dbReference type="ChEBI" id="CHEBI:456216"/>
    </reaction>
</comment>
<proteinExistence type="inferred from homology"/>
<evidence type="ECO:0000256" key="9">
    <source>
        <dbReference type="HAMAP-Rule" id="MF_00336"/>
    </source>
</evidence>
<dbReference type="GO" id="GO:0005829">
    <property type="term" value="C:cytosol"/>
    <property type="evidence" value="ECO:0007669"/>
    <property type="project" value="TreeGrafter"/>
</dbReference>
<feature type="binding site" evidence="9">
    <location>
        <position position="42"/>
    </location>
    <ligand>
        <name>substrate</name>
    </ligand>
</feature>
<keyword evidence="1 9" id="KW-0963">Cytoplasm</keyword>
<dbReference type="InterPro" id="IPR027417">
    <property type="entry name" value="P-loop_NTPase"/>
</dbReference>
<dbReference type="GO" id="GO:0009102">
    <property type="term" value="P:biotin biosynthetic process"/>
    <property type="evidence" value="ECO:0007669"/>
    <property type="project" value="UniProtKB-UniRule"/>
</dbReference>
<keyword evidence="6 9" id="KW-0067">ATP-binding</keyword>
<feature type="binding site" evidence="9">
    <location>
        <position position="115"/>
    </location>
    <ligand>
        <name>Mg(2+)</name>
        <dbReference type="ChEBI" id="CHEBI:18420"/>
    </ligand>
</feature>
<comment type="caution">
    <text evidence="9">Lacks conserved residue(s) required for the propagation of feature annotation.</text>
</comment>
<evidence type="ECO:0000313" key="11">
    <source>
        <dbReference type="Proteomes" id="UP000018439"/>
    </source>
</evidence>
<gene>
    <name evidence="9" type="primary">bioD</name>
    <name evidence="10" type="ORF">Bcop_0997</name>
</gene>
<keyword evidence="4 9" id="KW-0547">Nucleotide-binding</keyword>
<keyword evidence="11" id="KW-1185">Reference proteome</keyword>
<organism evidence="10 11">
    <name type="scientific">Bacteroides coprosuis DSM 18011</name>
    <dbReference type="NCBI Taxonomy" id="679937"/>
    <lineage>
        <taxon>Bacteria</taxon>
        <taxon>Pseudomonadati</taxon>
        <taxon>Bacteroidota</taxon>
        <taxon>Bacteroidia</taxon>
        <taxon>Bacteroidales</taxon>
        <taxon>Bacteroidaceae</taxon>
        <taxon>Bacteroides</taxon>
    </lineage>
</organism>
<dbReference type="FunFam" id="3.40.50.300:FF:000292">
    <property type="entry name" value="ATP-dependent dethiobiotin synthetase BioD"/>
    <property type="match status" value="1"/>
</dbReference>
<dbReference type="EMBL" id="CM001167">
    <property type="protein sequence ID" value="EGJ71204.1"/>
    <property type="molecule type" value="Genomic_DNA"/>
</dbReference>
<comment type="similarity">
    <text evidence="9">Belongs to the dethiobiotin synthetase family.</text>
</comment>
<dbReference type="GO" id="GO:0005524">
    <property type="term" value="F:ATP binding"/>
    <property type="evidence" value="ECO:0007669"/>
    <property type="project" value="UniProtKB-UniRule"/>
</dbReference>
<comment type="pathway">
    <text evidence="9">Cofactor biosynthesis; biotin biosynthesis; biotin from 7,8-diaminononanoate: step 1/2.</text>
</comment>
<dbReference type="HOGENOM" id="CLU_072551_3_0_10"/>
<reference evidence="10 11" key="1">
    <citation type="journal article" date="2011" name="Stand. Genomic Sci.">
        <title>Non-contiguous finished genome sequence of Bacteroides coprosuis type strain (PC139).</title>
        <authorList>
            <person name="Land M."/>
            <person name="Held B."/>
            <person name="Gronow S."/>
            <person name="Abt B."/>
            <person name="Lucas S."/>
            <person name="Del Rio T.G."/>
            <person name="Nolan M."/>
            <person name="Tice H."/>
            <person name="Cheng J.F."/>
            <person name="Pitluck S."/>
            <person name="Liolios K."/>
            <person name="Pagani I."/>
            <person name="Ivanova N."/>
            <person name="Mavromatis K."/>
            <person name="Mikhailova N."/>
            <person name="Pati A."/>
            <person name="Tapia R."/>
            <person name="Han C."/>
            <person name="Goodwin L."/>
            <person name="Chen A."/>
            <person name="Palaniappan K."/>
            <person name="Hauser L."/>
            <person name="Brambilla E.M."/>
            <person name="Rohde M."/>
            <person name="Goker M."/>
            <person name="Detter J.C."/>
            <person name="Woyke T."/>
            <person name="Bristow J."/>
            <person name="Eisen J.A."/>
            <person name="Markowitz V."/>
            <person name="Hugenholtz P."/>
            <person name="Kyrpides N.C."/>
            <person name="Klenk H.P."/>
            <person name="Lapidus A."/>
        </authorList>
    </citation>
    <scope>NUCLEOTIDE SEQUENCE [LARGE SCALE GENOMIC DNA]</scope>
    <source>
        <strain evidence="10 11">DSM 18011</strain>
    </source>
</reference>
<dbReference type="GO" id="GO:0000287">
    <property type="term" value="F:magnesium ion binding"/>
    <property type="evidence" value="ECO:0007669"/>
    <property type="project" value="UniProtKB-UniRule"/>
</dbReference>
<accession>F3ZUN9</accession>
<dbReference type="SUPFAM" id="SSF52540">
    <property type="entry name" value="P-loop containing nucleoside triphosphate hydrolases"/>
    <property type="match status" value="1"/>
</dbReference>
<dbReference type="PIRSF" id="PIRSF006755">
    <property type="entry name" value="DTB_synth"/>
    <property type="match status" value="1"/>
</dbReference>
<keyword evidence="5 9" id="KW-0093">Biotin biosynthesis</keyword>
<feature type="binding site" evidence="9">
    <location>
        <position position="50"/>
    </location>
    <ligand>
        <name>ATP</name>
        <dbReference type="ChEBI" id="CHEBI:30616"/>
    </ligand>
</feature>
<dbReference type="PANTHER" id="PTHR43210:SF2">
    <property type="entry name" value="ATP-DEPENDENT DETHIOBIOTIN SYNTHETASE BIOD 2"/>
    <property type="match status" value="1"/>
</dbReference>
<comment type="subcellular location">
    <subcellularLocation>
        <location evidence="9">Cytoplasm</location>
    </subcellularLocation>
</comment>
<dbReference type="GO" id="GO:0004141">
    <property type="term" value="F:dethiobiotin synthase activity"/>
    <property type="evidence" value="ECO:0007669"/>
    <property type="project" value="UniProtKB-UniRule"/>
</dbReference>
<feature type="binding site" evidence="9">
    <location>
        <begin position="13"/>
        <end position="18"/>
    </location>
    <ligand>
        <name>ATP</name>
        <dbReference type="ChEBI" id="CHEBI:30616"/>
    </ligand>
</feature>
<feature type="binding site" evidence="9">
    <location>
        <position position="210"/>
    </location>
    <ligand>
        <name>ATP</name>
        <dbReference type="ChEBI" id="CHEBI:30616"/>
    </ligand>
</feature>